<organism evidence="3 4">
    <name type="scientific">Devosia oryzisoli</name>
    <dbReference type="NCBI Taxonomy" id="2774138"/>
    <lineage>
        <taxon>Bacteria</taxon>
        <taxon>Pseudomonadati</taxon>
        <taxon>Pseudomonadota</taxon>
        <taxon>Alphaproteobacteria</taxon>
        <taxon>Hyphomicrobiales</taxon>
        <taxon>Devosiaceae</taxon>
        <taxon>Devosia</taxon>
    </lineage>
</organism>
<keyword evidence="4" id="KW-1185">Reference proteome</keyword>
<dbReference type="SUPFAM" id="SSF51735">
    <property type="entry name" value="NAD(P)-binding Rossmann-fold domains"/>
    <property type="match status" value="1"/>
</dbReference>
<comment type="caution">
    <text evidence="3">The sequence shown here is derived from an EMBL/GenBank/DDBJ whole genome shotgun (WGS) entry which is preliminary data.</text>
</comment>
<protein>
    <submittedName>
        <fullName evidence="3">Gfo/Idh/MocA family oxidoreductase</fullName>
    </submittedName>
</protein>
<dbReference type="InterPro" id="IPR050463">
    <property type="entry name" value="Gfo/Idh/MocA_oxidrdct_glycsds"/>
</dbReference>
<accession>A0A927IU87</accession>
<dbReference type="InterPro" id="IPR036291">
    <property type="entry name" value="NAD(P)-bd_dom_sf"/>
</dbReference>
<evidence type="ECO:0000313" key="3">
    <source>
        <dbReference type="EMBL" id="MBD8066603.1"/>
    </source>
</evidence>
<evidence type="ECO:0000256" key="1">
    <source>
        <dbReference type="ARBA" id="ARBA00023002"/>
    </source>
</evidence>
<evidence type="ECO:0000313" key="4">
    <source>
        <dbReference type="Proteomes" id="UP000654108"/>
    </source>
</evidence>
<dbReference type="PANTHER" id="PTHR43818">
    <property type="entry name" value="BCDNA.GH03377"/>
    <property type="match status" value="1"/>
</dbReference>
<reference evidence="3" key="1">
    <citation type="submission" date="2020-09" db="EMBL/GenBank/DDBJ databases">
        <title>Genome seq and assembly of Devosia sp.</title>
        <authorList>
            <person name="Chhetri G."/>
        </authorList>
    </citation>
    <scope>NUCLEOTIDE SEQUENCE</scope>
    <source>
        <strain evidence="3">PTR5</strain>
    </source>
</reference>
<dbReference type="AlphaFoldDB" id="A0A927IU87"/>
<dbReference type="GO" id="GO:0000166">
    <property type="term" value="F:nucleotide binding"/>
    <property type="evidence" value="ECO:0007669"/>
    <property type="project" value="InterPro"/>
</dbReference>
<dbReference type="InterPro" id="IPR000683">
    <property type="entry name" value="Gfo/Idh/MocA-like_OxRdtase_N"/>
</dbReference>
<dbReference type="GO" id="GO:0016491">
    <property type="term" value="F:oxidoreductase activity"/>
    <property type="evidence" value="ECO:0007669"/>
    <property type="project" value="UniProtKB-KW"/>
</dbReference>
<dbReference type="Proteomes" id="UP000654108">
    <property type="component" value="Unassembled WGS sequence"/>
</dbReference>
<dbReference type="EMBL" id="JACYFU010000003">
    <property type="protein sequence ID" value="MBD8066603.1"/>
    <property type="molecule type" value="Genomic_DNA"/>
</dbReference>
<dbReference type="Gene3D" id="3.40.50.720">
    <property type="entry name" value="NAD(P)-binding Rossmann-like Domain"/>
    <property type="match status" value="1"/>
</dbReference>
<evidence type="ECO:0000259" key="2">
    <source>
        <dbReference type="Pfam" id="PF01408"/>
    </source>
</evidence>
<dbReference type="Pfam" id="PF01408">
    <property type="entry name" value="GFO_IDH_MocA"/>
    <property type="match status" value="1"/>
</dbReference>
<dbReference type="PANTHER" id="PTHR43818:SF11">
    <property type="entry name" value="BCDNA.GH03377"/>
    <property type="match status" value="1"/>
</dbReference>
<proteinExistence type="predicted"/>
<sequence>MAMPAAAASSEVRFAALLGRNGKVVDALATPYGAQAFTGCDSFLDAVDIVGIAVPPAVQPSFARAAIARGKPVLLEKPVALNVGEAERMAEDLERAGLRSAVFFPTSTCQRLPTGSNR</sequence>
<name>A0A927IU87_9HYPH</name>
<gene>
    <name evidence="3" type="ORF">IC608_14100</name>
</gene>
<keyword evidence="1" id="KW-0560">Oxidoreductase</keyword>
<feature type="domain" description="Gfo/Idh/MocA-like oxidoreductase N-terminal" evidence="2">
    <location>
        <begin position="7"/>
        <end position="102"/>
    </location>
</feature>